<evidence type="ECO:0000313" key="1">
    <source>
        <dbReference type="EMBL" id="EXU99736.1"/>
    </source>
</evidence>
<dbReference type="Proteomes" id="UP000030151">
    <property type="component" value="Unassembled WGS sequence"/>
</dbReference>
<protein>
    <submittedName>
        <fullName evidence="1">Uncharacterized protein</fullName>
    </submittedName>
</protein>
<organism evidence="1 2">
    <name type="scientific">Metarhizium robertsii</name>
    <dbReference type="NCBI Taxonomy" id="568076"/>
    <lineage>
        <taxon>Eukaryota</taxon>
        <taxon>Fungi</taxon>
        <taxon>Dikarya</taxon>
        <taxon>Ascomycota</taxon>
        <taxon>Pezizomycotina</taxon>
        <taxon>Sordariomycetes</taxon>
        <taxon>Hypocreomycetidae</taxon>
        <taxon>Hypocreales</taxon>
        <taxon>Clavicipitaceae</taxon>
        <taxon>Metarhizium</taxon>
    </lineage>
</organism>
<name>A0A0A1USW5_9HYPO</name>
<proteinExistence type="predicted"/>
<dbReference type="EMBL" id="JELW01000017">
    <property type="protein sequence ID" value="EXU99736.1"/>
    <property type="molecule type" value="Genomic_DNA"/>
</dbReference>
<dbReference type="AlphaFoldDB" id="A0A0A1USW5"/>
<accession>A0A0A1USW5</accession>
<evidence type="ECO:0000313" key="2">
    <source>
        <dbReference type="Proteomes" id="UP000030151"/>
    </source>
</evidence>
<gene>
    <name evidence="1" type="ORF">X797_007203</name>
</gene>
<dbReference type="HOGENOM" id="CLU_1865593_0_0_1"/>
<comment type="caution">
    <text evidence="1">The sequence shown here is derived from an EMBL/GenBank/DDBJ whole genome shotgun (WGS) entry which is preliminary data.</text>
</comment>
<reference evidence="1 2" key="1">
    <citation type="submission" date="2014-02" db="EMBL/GenBank/DDBJ databases">
        <title>The genome sequence of the entomopathogenic fungus Metarhizium robertsii ARSEF 2575.</title>
        <authorList>
            <person name="Giuliano Garisto Donzelli B."/>
            <person name="Roe B.A."/>
            <person name="Macmil S.L."/>
            <person name="Krasnoff S.B."/>
            <person name="Gibson D.M."/>
        </authorList>
    </citation>
    <scope>NUCLEOTIDE SEQUENCE [LARGE SCALE GENOMIC DNA]</scope>
    <source>
        <strain evidence="1 2">ARSEF 2575</strain>
    </source>
</reference>
<sequence length="137" mass="14926">MLCFLLDSPKYAVLCCSVPRAGSRWQTVVTSGAVFTIHASCRESASPPWHTLVRRWPSKEDGHRHDPCMTRRITCCGIASAFMRPPVHPRPQSPDHQTAARDWRHLAKGCQRRSIPCGPLQASAGLAAGVVDVAGGD</sequence>